<evidence type="ECO:0000256" key="3">
    <source>
        <dbReference type="ARBA" id="ARBA00022679"/>
    </source>
</evidence>
<keyword evidence="5" id="KW-0235">DNA replication</keyword>
<dbReference type="Gene3D" id="3.40.50.300">
    <property type="entry name" value="P-loop containing nucleotide triphosphate hydrolases"/>
    <property type="match status" value="1"/>
</dbReference>
<evidence type="ECO:0000256" key="8">
    <source>
        <dbReference type="ARBA" id="ARBA00049244"/>
    </source>
</evidence>
<keyword evidence="4" id="KW-0548">Nucleotidyltransferase</keyword>
<comment type="catalytic activity">
    <reaction evidence="8">
        <text>DNA(n) + a 2'-deoxyribonucleoside 5'-triphosphate = DNA(n+1) + diphosphate</text>
        <dbReference type="Rhea" id="RHEA:22508"/>
        <dbReference type="Rhea" id="RHEA-COMP:17339"/>
        <dbReference type="Rhea" id="RHEA-COMP:17340"/>
        <dbReference type="ChEBI" id="CHEBI:33019"/>
        <dbReference type="ChEBI" id="CHEBI:61560"/>
        <dbReference type="ChEBI" id="CHEBI:173112"/>
        <dbReference type="EC" id="2.7.7.7"/>
    </reaction>
</comment>
<evidence type="ECO:0000256" key="2">
    <source>
        <dbReference type="ARBA" id="ARBA00017703"/>
    </source>
</evidence>
<dbReference type="SUPFAM" id="SSF52540">
    <property type="entry name" value="P-loop containing nucleoside triphosphate hydrolases"/>
    <property type="match status" value="1"/>
</dbReference>
<dbReference type="EMBL" id="DF968179">
    <property type="protein sequence ID" value="GAP39209.1"/>
    <property type="molecule type" value="Genomic_DNA"/>
</dbReference>
<accession>A0A0K8P9N5</accession>
<reference evidence="11" key="1">
    <citation type="journal article" date="2015" name="Genome Announc.">
        <title>Draft Genome Sequence of Anaerolineae Strain TC1, a Novel Isolate from a Methanogenic Wastewater Treatment System.</title>
        <authorList>
            <person name="Matsuura N."/>
            <person name="Tourlousse D.M."/>
            <person name="Sun L."/>
            <person name="Toyonaga M."/>
            <person name="Kuroda K."/>
            <person name="Ohashi A."/>
            <person name="Cruz R."/>
            <person name="Yamaguchi T."/>
            <person name="Sekiguchi Y."/>
        </authorList>
    </citation>
    <scope>NUCLEOTIDE SEQUENCE [LARGE SCALE GENOMIC DNA]</scope>
    <source>
        <strain evidence="11">TC1</strain>
    </source>
</reference>
<dbReference type="OrthoDB" id="9775929at2"/>
<evidence type="ECO:0000259" key="9">
    <source>
        <dbReference type="Pfam" id="PF06144"/>
    </source>
</evidence>
<dbReference type="InterPro" id="IPR008921">
    <property type="entry name" value="DNA_pol3_clamp-load_cplx_C"/>
</dbReference>
<keyword evidence="12" id="KW-1185">Reference proteome</keyword>
<dbReference type="PANTHER" id="PTHR34388:SF1">
    <property type="entry name" value="DNA POLYMERASE III SUBUNIT DELTA"/>
    <property type="match status" value="1"/>
</dbReference>
<dbReference type="Pfam" id="PF06144">
    <property type="entry name" value="DNA_pol3_delta"/>
    <property type="match status" value="1"/>
</dbReference>
<gene>
    <name evidence="11" type="ORF">ATC1_11130</name>
</gene>
<dbReference type="InterPro" id="IPR010372">
    <property type="entry name" value="DNA_pol3_delta_N"/>
</dbReference>
<dbReference type="RefSeq" id="WP_062277086.1">
    <property type="nucleotide sequence ID" value="NZ_DF968179.1"/>
</dbReference>
<dbReference type="GO" id="GO:0006261">
    <property type="term" value="P:DNA-templated DNA replication"/>
    <property type="evidence" value="ECO:0007669"/>
    <property type="project" value="TreeGrafter"/>
</dbReference>
<proteinExistence type="inferred from homology"/>
<evidence type="ECO:0000256" key="7">
    <source>
        <dbReference type="ARBA" id="ARBA00034754"/>
    </source>
</evidence>
<sequence>MDGASNICILHGDDEEAIELELKKIEKLSIDSGLGDLNFQELDGKALSGDDFSNAIFALPFLADKRTVILKNPLQLAGGRDGNQRFLKLLESIPSSTLLYLVIPDMIERKDWATLGKTSFLRKWVEKNSDRAAIMEYKLPSIQAMRDWIIKKAAFLGGQIEGPAAQALVTSVGNDTRAAMFELEKLLLYVDYQRPVDITDVQDLVSGSMPVSVFDMVDFLVSGNARDALRTLHRLYDDQEIPVLFSMIVRQFRLLVQTKEIMDEHGASDSVQRELNQIQYVADKLMRQASNFTTDQIKRIYTKLVDLDFEFKTSQTDMKAALDTFVMDVAKMLQK</sequence>
<dbReference type="STRING" id="1678840.ATC1_11130"/>
<dbReference type="SUPFAM" id="SSF48019">
    <property type="entry name" value="post-AAA+ oligomerization domain-like"/>
    <property type="match status" value="1"/>
</dbReference>
<dbReference type="Gene3D" id="1.20.272.10">
    <property type="match status" value="1"/>
</dbReference>
<dbReference type="Proteomes" id="UP000053370">
    <property type="component" value="Unassembled WGS sequence"/>
</dbReference>
<evidence type="ECO:0000256" key="4">
    <source>
        <dbReference type="ARBA" id="ARBA00022695"/>
    </source>
</evidence>
<dbReference type="Pfam" id="PF21694">
    <property type="entry name" value="DNA_pol3_delta_C"/>
    <property type="match status" value="1"/>
</dbReference>
<dbReference type="NCBIfam" id="TIGR01128">
    <property type="entry name" value="holA"/>
    <property type="match status" value="1"/>
</dbReference>
<evidence type="ECO:0000313" key="11">
    <source>
        <dbReference type="EMBL" id="GAP39209.1"/>
    </source>
</evidence>
<dbReference type="InterPro" id="IPR005790">
    <property type="entry name" value="DNA_polIII_delta"/>
</dbReference>
<dbReference type="PANTHER" id="PTHR34388">
    <property type="entry name" value="DNA POLYMERASE III SUBUNIT DELTA"/>
    <property type="match status" value="1"/>
</dbReference>
<dbReference type="EC" id="2.7.7.7" evidence="1"/>
<protein>
    <recommendedName>
        <fullName evidence="2">DNA polymerase III subunit delta</fullName>
        <ecNumber evidence="1">2.7.7.7</ecNumber>
    </recommendedName>
</protein>
<dbReference type="InterPro" id="IPR027417">
    <property type="entry name" value="P-loop_NTPase"/>
</dbReference>
<feature type="domain" description="DNA polymerase III delta N-terminal" evidence="9">
    <location>
        <begin position="10"/>
        <end position="114"/>
    </location>
</feature>
<organism evidence="11">
    <name type="scientific">Flexilinea flocculi</name>
    <dbReference type="NCBI Taxonomy" id="1678840"/>
    <lineage>
        <taxon>Bacteria</taxon>
        <taxon>Bacillati</taxon>
        <taxon>Chloroflexota</taxon>
        <taxon>Anaerolineae</taxon>
        <taxon>Anaerolineales</taxon>
        <taxon>Anaerolineaceae</taxon>
        <taxon>Flexilinea</taxon>
    </lineage>
</organism>
<dbReference type="InterPro" id="IPR048466">
    <property type="entry name" value="DNA_pol3_delta-like_C"/>
</dbReference>
<dbReference type="GO" id="GO:0003887">
    <property type="term" value="F:DNA-directed DNA polymerase activity"/>
    <property type="evidence" value="ECO:0007669"/>
    <property type="project" value="UniProtKB-KW"/>
</dbReference>
<feature type="domain" description="DNA polymerase III delta subunit-like C-terminal" evidence="10">
    <location>
        <begin position="212"/>
        <end position="328"/>
    </location>
</feature>
<keyword evidence="3" id="KW-0808">Transferase</keyword>
<dbReference type="GO" id="GO:0009360">
    <property type="term" value="C:DNA polymerase III complex"/>
    <property type="evidence" value="ECO:0007669"/>
    <property type="project" value="InterPro"/>
</dbReference>
<evidence type="ECO:0000313" key="12">
    <source>
        <dbReference type="Proteomes" id="UP000053370"/>
    </source>
</evidence>
<keyword evidence="6" id="KW-0239">DNA-directed DNA polymerase</keyword>
<evidence type="ECO:0000259" key="10">
    <source>
        <dbReference type="Pfam" id="PF21694"/>
    </source>
</evidence>
<evidence type="ECO:0000256" key="5">
    <source>
        <dbReference type="ARBA" id="ARBA00022705"/>
    </source>
</evidence>
<comment type="similarity">
    <text evidence="7">Belongs to the DNA polymerase HolA subunit family.</text>
</comment>
<dbReference type="AlphaFoldDB" id="A0A0K8P9N5"/>
<evidence type="ECO:0000256" key="1">
    <source>
        <dbReference type="ARBA" id="ARBA00012417"/>
    </source>
</evidence>
<dbReference type="Gene3D" id="1.10.8.60">
    <property type="match status" value="1"/>
</dbReference>
<dbReference type="GO" id="GO:0003677">
    <property type="term" value="F:DNA binding"/>
    <property type="evidence" value="ECO:0007669"/>
    <property type="project" value="InterPro"/>
</dbReference>
<evidence type="ECO:0000256" key="6">
    <source>
        <dbReference type="ARBA" id="ARBA00022932"/>
    </source>
</evidence>
<name>A0A0K8P9N5_9CHLR</name>